<comment type="caution">
    <text evidence="5">The sequence shown here is derived from an EMBL/GenBank/DDBJ whole genome shotgun (WGS) entry which is preliminary data.</text>
</comment>
<dbReference type="InterPro" id="IPR011701">
    <property type="entry name" value="MFS"/>
</dbReference>
<feature type="transmembrane region" description="Helical" evidence="4">
    <location>
        <begin position="68"/>
        <end position="86"/>
    </location>
</feature>
<feature type="transmembrane region" description="Helical" evidence="4">
    <location>
        <begin position="171"/>
        <end position="190"/>
    </location>
</feature>
<accession>A0ABQ8KT06</accession>
<dbReference type="Proteomes" id="UP000814176">
    <property type="component" value="Unassembled WGS sequence"/>
</dbReference>
<keyword evidence="4" id="KW-1133">Transmembrane helix</keyword>
<feature type="transmembrane region" description="Helical" evidence="4">
    <location>
        <begin position="107"/>
        <end position="126"/>
    </location>
</feature>
<dbReference type="PANTHER" id="PTHR11360">
    <property type="entry name" value="MONOCARBOXYLATE TRANSPORTER"/>
    <property type="match status" value="1"/>
</dbReference>
<feature type="region of interest" description="Disordered" evidence="3">
    <location>
        <begin position="238"/>
        <end position="260"/>
    </location>
</feature>
<evidence type="ECO:0000256" key="4">
    <source>
        <dbReference type="SAM" id="Phobius"/>
    </source>
</evidence>
<feature type="transmembrane region" description="Helical" evidence="4">
    <location>
        <begin position="267"/>
        <end position="288"/>
    </location>
</feature>
<sequence length="300" mass="33151">MRFDAPSYSLGVSLSWTPAIALPSQWFKKRLSLVSGIASSDTGVSGVLSLICQALIDRTSIRWNLRRLSFKFLSLVVGLVAVALVRQRHAARKHVEYRILDLSLFRIQGYGLYLALCSVQFFWSVTPVLHTQLLPCDRIIGSGVLSVATAMNAVGHIMAGSWLTGPEPIKVLIAMHLLTALSCIVIWFFAKSIGVMIVFAFFWGLLSGPYWPLGVPACAKIAGMEKLGSAVASWSLSHPSPQFRRPPPRHSTGSRRTRARRNGTSDIVWCTLVTTVASMLLIPVRLHFGRQLWLKVSVRI</sequence>
<evidence type="ECO:0000256" key="1">
    <source>
        <dbReference type="ARBA" id="ARBA00004141"/>
    </source>
</evidence>
<dbReference type="SUPFAM" id="SSF103473">
    <property type="entry name" value="MFS general substrate transporter"/>
    <property type="match status" value="1"/>
</dbReference>
<evidence type="ECO:0000313" key="6">
    <source>
        <dbReference type="Proteomes" id="UP000814176"/>
    </source>
</evidence>
<dbReference type="GeneID" id="71998747"/>
<dbReference type="InterPro" id="IPR036259">
    <property type="entry name" value="MFS_trans_sf"/>
</dbReference>
<keyword evidence="4" id="KW-0472">Membrane</keyword>
<proteinExistence type="inferred from homology"/>
<dbReference type="Pfam" id="PF07690">
    <property type="entry name" value="MFS_1"/>
    <property type="match status" value="1"/>
</dbReference>
<comment type="similarity">
    <text evidence="2">Belongs to the major facilitator superfamily. Monocarboxylate porter (TC 2.A.1.13) family.</text>
</comment>
<keyword evidence="6" id="KW-1185">Reference proteome</keyword>
<evidence type="ECO:0000313" key="5">
    <source>
        <dbReference type="EMBL" id="KAH9841882.1"/>
    </source>
</evidence>
<evidence type="ECO:0000256" key="3">
    <source>
        <dbReference type="SAM" id="MobiDB-lite"/>
    </source>
</evidence>
<name>A0ABQ8KT06_9APHY</name>
<protein>
    <recommendedName>
        <fullName evidence="7">MFS transporter</fullName>
    </recommendedName>
</protein>
<organism evidence="5 6">
    <name type="scientific">Rhodofomes roseus</name>
    <dbReference type="NCBI Taxonomy" id="34475"/>
    <lineage>
        <taxon>Eukaryota</taxon>
        <taxon>Fungi</taxon>
        <taxon>Dikarya</taxon>
        <taxon>Basidiomycota</taxon>
        <taxon>Agaricomycotina</taxon>
        <taxon>Agaricomycetes</taxon>
        <taxon>Polyporales</taxon>
        <taxon>Rhodofomes</taxon>
    </lineage>
</organism>
<evidence type="ECO:0008006" key="7">
    <source>
        <dbReference type="Google" id="ProtNLM"/>
    </source>
</evidence>
<keyword evidence="4" id="KW-0812">Transmembrane</keyword>
<evidence type="ECO:0000256" key="2">
    <source>
        <dbReference type="ARBA" id="ARBA00006727"/>
    </source>
</evidence>
<dbReference type="InterPro" id="IPR050327">
    <property type="entry name" value="Proton-linked_MCT"/>
</dbReference>
<feature type="compositionally biased region" description="Basic residues" evidence="3">
    <location>
        <begin position="246"/>
        <end position="260"/>
    </location>
</feature>
<dbReference type="RefSeq" id="XP_047783181.1">
    <property type="nucleotide sequence ID" value="XM_047918015.1"/>
</dbReference>
<reference evidence="5 6" key="1">
    <citation type="journal article" date="2021" name="Environ. Microbiol.">
        <title>Gene family expansions and transcriptome signatures uncover fungal adaptations to wood decay.</title>
        <authorList>
            <person name="Hage H."/>
            <person name="Miyauchi S."/>
            <person name="Viragh M."/>
            <person name="Drula E."/>
            <person name="Min B."/>
            <person name="Chaduli D."/>
            <person name="Navarro D."/>
            <person name="Favel A."/>
            <person name="Norest M."/>
            <person name="Lesage-Meessen L."/>
            <person name="Balint B."/>
            <person name="Merenyi Z."/>
            <person name="de Eugenio L."/>
            <person name="Morin E."/>
            <person name="Martinez A.T."/>
            <person name="Baldrian P."/>
            <person name="Stursova M."/>
            <person name="Martinez M.J."/>
            <person name="Novotny C."/>
            <person name="Magnuson J.K."/>
            <person name="Spatafora J.W."/>
            <person name="Maurice S."/>
            <person name="Pangilinan J."/>
            <person name="Andreopoulos W."/>
            <person name="LaButti K."/>
            <person name="Hundley H."/>
            <person name="Na H."/>
            <person name="Kuo A."/>
            <person name="Barry K."/>
            <person name="Lipzen A."/>
            <person name="Henrissat B."/>
            <person name="Riley R."/>
            <person name="Ahrendt S."/>
            <person name="Nagy L.G."/>
            <person name="Grigoriev I.V."/>
            <person name="Martin F."/>
            <person name="Rosso M.N."/>
        </authorList>
    </citation>
    <scope>NUCLEOTIDE SEQUENCE [LARGE SCALE GENOMIC DNA]</scope>
    <source>
        <strain evidence="5 6">CIRM-BRFM 1785</strain>
    </source>
</reference>
<dbReference type="EMBL" id="JADCUA010000003">
    <property type="protein sequence ID" value="KAH9841882.1"/>
    <property type="molecule type" value="Genomic_DNA"/>
</dbReference>
<dbReference type="Gene3D" id="1.20.1250.20">
    <property type="entry name" value="MFS general substrate transporter like domains"/>
    <property type="match status" value="1"/>
</dbReference>
<comment type="subcellular location">
    <subcellularLocation>
        <location evidence="1">Membrane</location>
        <topology evidence="1">Multi-pass membrane protein</topology>
    </subcellularLocation>
</comment>
<gene>
    <name evidence="5" type="ORF">C8Q71DRAFT_352167</name>
</gene>
<feature type="transmembrane region" description="Helical" evidence="4">
    <location>
        <begin position="196"/>
        <end position="219"/>
    </location>
</feature>
<feature type="transmembrane region" description="Helical" evidence="4">
    <location>
        <begin position="138"/>
        <end position="159"/>
    </location>
</feature>
<dbReference type="PANTHER" id="PTHR11360:SF284">
    <property type="entry name" value="EG:103B4.3 PROTEIN-RELATED"/>
    <property type="match status" value="1"/>
</dbReference>